<keyword evidence="9" id="KW-0807">Transducer</keyword>
<evidence type="ECO:0000256" key="4">
    <source>
        <dbReference type="ARBA" id="ARBA00022692"/>
    </source>
</evidence>
<evidence type="ECO:0000256" key="3">
    <source>
        <dbReference type="ARBA" id="ARBA00022606"/>
    </source>
</evidence>
<dbReference type="PANTHER" id="PTHR21137:SF35">
    <property type="entry name" value="ODORANT RECEPTOR 19A-RELATED"/>
    <property type="match status" value="1"/>
</dbReference>
<evidence type="ECO:0000256" key="6">
    <source>
        <dbReference type="ARBA" id="ARBA00022989"/>
    </source>
</evidence>
<dbReference type="InterPro" id="IPR004117">
    <property type="entry name" value="7tm6_olfct_rcpt"/>
</dbReference>
<keyword evidence="7" id="KW-0472">Membrane</keyword>
<proteinExistence type="predicted"/>
<keyword evidence="6" id="KW-1133">Transmembrane helix</keyword>
<reference evidence="10" key="1">
    <citation type="submission" date="2022-08" db="UniProtKB">
        <authorList>
            <consortium name="EnsemblMetazoa"/>
        </authorList>
    </citation>
    <scope>IDENTIFICATION</scope>
    <source>
        <strain evidence="10">EBRO</strain>
    </source>
</reference>
<evidence type="ECO:0000256" key="8">
    <source>
        <dbReference type="ARBA" id="ARBA00023170"/>
    </source>
</evidence>
<dbReference type="GO" id="GO:0005549">
    <property type="term" value="F:odorant binding"/>
    <property type="evidence" value="ECO:0007669"/>
    <property type="project" value="InterPro"/>
</dbReference>
<keyword evidence="2" id="KW-1003">Cell membrane</keyword>
<evidence type="ECO:0000256" key="2">
    <source>
        <dbReference type="ARBA" id="ARBA00022475"/>
    </source>
</evidence>
<protein>
    <submittedName>
        <fullName evidence="10">Uncharacterized protein</fullName>
    </submittedName>
</protein>
<dbReference type="AlphaFoldDB" id="A0A182J5B1"/>
<keyword evidence="5" id="KW-0552">Olfaction</keyword>
<dbReference type="GO" id="GO:0007165">
    <property type="term" value="P:signal transduction"/>
    <property type="evidence" value="ECO:0007669"/>
    <property type="project" value="UniProtKB-KW"/>
</dbReference>
<dbReference type="EnsemblMetazoa" id="AATE011652-RA">
    <property type="protein sequence ID" value="AATE011652-PA.1"/>
    <property type="gene ID" value="AATE011652"/>
</dbReference>
<evidence type="ECO:0000313" key="10">
    <source>
        <dbReference type="EnsemblMetazoa" id="AATE011652-PA.1"/>
    </source>
</evidence>
<sequence>MFILQKALRFAQTHYDVGDPSKHFCLLRCLDIVSPFMLLQRKRSELEVAFKTLLLSILFSECVALTYDFFREKDIRAALDIFCILSLYLSIFIRGICLLRSRMDIGAMERLDTNPRFRVGTPYGDAIRQNIAHKDNLYLGSAIVSHFIAAIVFTFHNVTHQDSFVTLITYWPTDLAAISPTLDRLVQAAYCMTAFLWGWSHGSGQVNVIVFLRMTIAEFRVFLYSLATLNEQIETIQQTDPDVPRERIVCDLLHEHARRHRELIVVMMRLRDMLRIYMLVHFAMYLTLATASLARMIVITGTSSLGLALPLLLTVIFFFETLVLCLLMEQLIQLNQKVGFTLYSFDWARCLPFGRSIKRTVMLMIMQANNPNNFSVGGLTNVSAELFAKSCRIIYSMMMCMANLANSGN</sequence>
<keyword evidence="4" id="KW-0812">Transmembrane</keyword>
<evidence type="ECO:0000256" key="5">
    <source>
        <dbReference type="ARBA" id="ARBA00022725"/>
    </source>
</evidence>
<name>A0A182J5B1_ANOAO</name>
<dbReference type="GO" id="GO:0004984">
    <property type="term" value="F:olfactory receptor activity"/>
    <property type="evidence" value="ECO:0007669"/>
    <property type="project" value="InterPro"/>
</dbReference>
<accession>A0A182J5B1</accession>
<evidence type="ECO:0000256" key="7">
    <source>
        <dbReference type="ARBA" id="ARBA00023136"/>
    </source>
</evidence>
<dbReference type="Pfam" id="PF02949">
    <property type="entry name" value="7tm_6"/>
    <property type="match status" value="1"/>
</dbReference>
<organism evidence="10">
    <name type="scientific">Anopheles atroparvus</name>
    <name type="common">European mosquito</name>
    <dbReference type="NCBI Taxonomy" id="41427"/>
    <lineage>
        <taxon>Eukaryota</taxon>
        <taxon>Metazoa</taxon>
        <taxon>Ecdysozoa</taxon>
        <taxon>Arthropoda</taxon>
        <taxon>Hexapoda</taxon>
        <taxon>Insecta</taxon>
        <taxon>Pterygota</taxon>
        <taxon>Neoptera</taxon>
        <taxon>Endopterygota</taxon>
        <taxon>Diptera</taxon>
        <taxon>Nematocera</taxon>
        <taxon>Culicoidea</taxon>
        <taxon>Culicidae</taxon>
        <taxon>Anophelinae</taxon>
        <taxon>Anopheles</taxon>
    </lineage>
</organism>
<evidence type="ECO:0000256" key="9">
    <source>
        <dbReference type="ARBA" id="ARBA00023224"/>
    </source>
</evidence>
<dbReference type="GO" id="GO:0005886">
    <property type="term" value="C:plasma membrane"/>
    <property type="evidence" value="ECO:0007669"/>
    <property type="project" value="UniProtKB-SubCell"/>
</dbReference>
<comment type="subcellular location">
    <subcellularLocation>
        <location evidence="1">Cell membrane</location>
        <topology evidence="1">Multi-pass membrane protein</topology>
    </subcellularLocation>
</comment>
<keyword evidence="8" id="KW-0675">Receptor</keyword>
<evidence type="ECO:0000256" key="1">
    <source>
        <dbReference type="ARBA" id="ARBA00004651"/>
    </source>
</evidence>
<dbReference type="PANTHER" id="PTHR21137">
    <property type="entry name" value="ODORANT RECEPTOR"/>
    <property type="match status" value="1"/>
</dbReference>
<dbReference type="VEuPathDB" id="VectorBase:AATE011652"/>
<keyword evidence="3" id="KW-0716">Sensory transduction</keyword>